<sequence>MGKVGDARQWFERAASEDSPEEVQTLARHQLADVTAESPLGQRHGSGYLAVAGGYDDNIAGTPDDVSSDKEGGFADALAAGTVQLGMKELSLHGVAFTRQYLGTLPLITLISALVRRCRKSWETESLHQPEPVGILVWR</sequence>
<dbReference type="EMBL" id="CP007152">
    <property type="protein sequence ID" value="AHI32994.1"/>
    <property type="molecule type" value="Genomic_DNA"/>
</dbReference>
<dbReference type="KEGG" id="msr:AU15_03875"/>
<accession>W5YVX0</accession>
<organism evidence="2 3">
    <name type="scientific">Marinobacter salarius</name>
    <dbReference type="NCBI Taxonomy" id="1420917"/>
    <lineage>
        <taxon>Bacteria</taxon>
        <taxon>Pseudomonadati</taxon>
        <taxon>Pseudomonadota</taxon>
        <taxon>Gammaproteobacteria</taxon>
        <taxon>Pseudomonadales</taxon>
        <taxon>Marinobacteraceae</taxon>
        <taxon>Marinobacter</taxon>
    </lineage>
</organism>
<proteinExistence type="predicted"/>
<feature type="region of interest" description="Disordered" evidence="1">
    <location>
        <begin position="1"/>
        <end position="22"/>
    </location>
</feature>
<gene>
    <name evidence="2" type="ORF">AU15_03875</name>
</gene>
<name>W5YVX0_9GAMM</name>
<protein>
    <submittedName>
        <fullName evidence="2">Uncharacterized protein</fullName>
    </submittedName>
</protein>
<dbReference type="Proteomes" id="UP000035081">
    <property type="component" value="Chromosome"/>
</dbReference>
<feature type="compositionally biased region" description="Basic and acidic residues" evidence="1">
    <location>
        <begin position="1"/>
        <end position="16"/>
    </location>
</feature>
<dbReference type="HOGENOM" id="CLU_1842734_0_0_6"/>
<evidence type="ECO:0000313" key="2">
    <source>
        <dbReference type="EMBL" id="AHI32994.1"/>
    </source>
</evidence>
<evidence type="ECO:0000313" key="3">
    <source>
        <dbReference type="Proteomes" id="UP000035081"/>
    </source>
</evidence>
<dbReference type="AlphaFoldDB" id="W5YVX0"/>
<reference evidence="2 3" key="1">
    <citation type="journal article" date="2014" name="Genome Announc.">
        <title>Draft Genome Sequences of Marinobacter similis A3d10T and Marinobacter salarius R9SW1T.</title>
        <authorList>
            <person name="Ivanova E.P."/>
            <person name="Ng H.J."/>
            <person name="Webb H.K."/>
            <person name="Feng G."/>
            <person name="Oshima K."/>
            <person name="Hattori M."/>
            <person name="Ohkuma M."/>
            <person name="Sergeev A.F."/>
            <person name="Mikhailov V.V."/>
            <person name="Crawford R.J."/>
            <person name="Sawabe T."/>
        </authorList>
    </citation>
    <scope>NUCLEOTIDE SEQUENCE [LARGE SCALE GENOMIC DNA]</scope>
    <source>
        <strain evidence="3">A3d10 and R9SW1</strain>
    </source>
</reference>
<evidence type="ECO:0000256" key="1">
    <source>
        <dbReference type="SAM" id="MobiDB-lite"/>
    </source>
</evidence>